<accession>A0ABP9S301</accession>
<feature type="signal peptide" evidence="1">
    <location>
        <begin position="1"/>
        <end position="30"/>
    </location>
</feature>
<keyword evidence="3" id="KW-1185">Reference proteome</keyword>
<reference evidence="3" key="1">
    <citation type="journal article" date="2019" name="Int. J. Syst. Evol. Microbiol.">
        <title>The Global Catalogue of Microorganisms (GCM) 10K type strain sequencing project: providing services to taxonomists for standard genome sequencing and annotation.</title>
        <authorList>
            <consortium name="The Broad Institute Genomics Platform"/>
            <consortium name="The Broad Institute Genome Sequencing Center for Infectious Disease"/>
            <person name="Wu L."/>
            <person name="Ma J."/>
        </authorList>
    </citation>
    <scope>NUCLEOTIDE SEQUENCE [LARGE SCALE GENOMIC DNA]</scope>
    <source>
        <strain evidence="3">JCM 18304</strain>
    </source>
</reference>
<dbReference type="EMBL" id="BAABJQ010000014">
    <property type="protein sequence ID" value="GAA5190722.1"/>
    <property type="molecule type" value="Genomic_DNA"/>
</dbReference>
<evidence type="ECO:0000256" key="1">
    <source>
        <dbReference type="SAM" id="SignalP"/>
    </source>
</evidence>
<evidence type="ECO:0000313" key="2">
    <source>
        <dbReference type="EMBL" id="GAA5190722.1"/>
    </source>
</evidence>
<name>A0ABP9S301_9ACTN</name>
<dbReference type="Proteomes" id="UP001501570">
    <property type="component" value="Unassembled WGS sequence"/>
</dbReference>
<comment type="caution">
    <text evidence="2">The sequence shown here is derived from an EMBL/GenBank/DDBJ whole genome shotgun (WGS) entry which is preliminary data.</text>
</comment>
<evidence type="ECO:0008006" key="4">
    <source>
        <dbReference type="Google" id="ProtNLM"/>
    </source>
</evidence>
<dbReference type="RefSeq" id="WP_345632808.1">
    <property type="nucleotide sequence ID" value="NZ_BAABJQ010000014.1"/>
</dbReference>
<proteinExistence type="predicted"/>
<organism evidence="2 3">
    <name type="scientific">Rugosimonospora acidiphila</name>
    <dbReference type="NCBI Taxonomy" id="556531"/>
    <lineage>
        <taxon>Bacteria</taxon>
        <taxon>Bacillati</taxon>
        <taxon>Actinomycetota</taxon>
        <taxon>Actinomycetes</taxon>
        <taxon>Micromonosporales</taxon>
        <taxon>Micromonosporaceae</taxon>
        <taxon>Rugosimonospora</taxon>
    </lineage>
</organism>
<feature type="chain" id="PRO_5046144389" description="Secreted protein" evidence="1">
    <location>
        <begin position="31"/>
        <end position="198"/>
    </location>
</feature>
<protein>
    <recommendedName>
        <fullName evidence="4">Secreted protein</fullName>
    </recommendedName>
</protein>
<keyword evidence="1" id="KW-0732">Signal</keyword>
<sequence>MSKRRILRGALTVLIAAAGVLSATAGTANADNGADGFPILHAVKGDQVHKCNVVGPANNYEAVVCIDLVTSISGGVYHVSAREEAMCESYTNQLVACDKINDSTTLETGAGATSTYGTSCNGDCPAGRLYDSTRTWDYTVAGAAYGSCSNRVNTSYQVWGVGWGDTEIVSPTGVVFHVSDGYANDGANMSTGHYFICP</sequence>
<evidence type="ECO:0000313" key="3">
    <source>
        <dbReference type="Proteomes" id="UP001501570"/>
    </source>
</evidence>
<gene>
    <name evidence="2" type="ORF">GCM10023322_46550</name>
</gene>